<feature type="domain" description="HYR" evidence="23">
    <location>
        <begin position="160"/>
        <end position="248"/>
    </location>
</feature>
<dbReference type="InterPro" id="IPR001881">
    <property type="entry name" value="EGF-like_Ca-bd_dom"/>
</dbReference>
<dbReference type="Gene3D" id="1.10.510.10">
    <property type="entry name" value="Transferase(Phosphotransferase) domain 1"/>
    <property type="match status" value="1"/>
</dbReference>
<evidence type="ECO:0000256" key="17">
    <source>
        <dbReference type="PROSITE-ProRule" id="PRU00076"/>
    </source>
</evidence>
<evidence type="ECO:0008006" key="26">
    <source>
        <dbReference type="Google" id="ProtNLM"/>
    </source>
</evidence>
<dbReference type="PROSITE" id="PS00010">
    <property type="entry name" value="ASX_HYDROXYL"/>
    <property type="match status" value="4"/>
</dbReference>
<dbReference type="CDD" id="cd00054">
    <property type="entry name" value="EGF_CA"/>
    <property type="match status" value="4"/>
</dbReference>
<dbReference type="GO" id="GO:0005886">
    <property type="term" value="C:plasma membrane"/>
    <property type="evidence" value="ECO:0007669"/>
    <property type="project" value="TreeGrafter"/>
</dbReference>
<evidence type="ECO:0000256" key="4">
    <source>
        <dbReference type="ARBA" id="ARBA00022692"/>
    </source>
</evidence>
<evidence type="ECO:0000313" key="24">
    <source>
        <dbReference type="EnsemblMetazoa" id="XP_038055917.1"/>
    </source>
</evidence>
<evidence type="ECO:0000256" key="8">
    <source>
        <dbReference type="ARBA" id="ARBA00022777"/>
    </source>
</evidence>
<dbReference type="InterPro" id="IPR024731">
    <property type="entry name" value="NELL2-like_EGF"/>
</dbReference>
<evidence type="ECO:0000256" key="11">
    <source>
        <dbReference type="ARBA" id="ARBA00022989"/>
    </source>
</evidence>
<evidence type="ECO:0000256" key="16">
    <source>
        <dbReference type="ARBA" id="ARBA00051243"/>
    </source>
</evidence>
<dbReference type="GO" id="GO:0048513">
    <property type="term" value="P:animal organ development"/>
    <property type="evidence" value="ECO:0007669"/>
    <property type="project" value="UniProtKB-ARBA"/>
</dbReference>
<dbReference type="Gene3D" id="2.40.155.10">
    <property type="entry name" value="Green fluorescent protein"/>
    <property type="match status" value="1"/>
</dbReference>
<keyword evidence="9" id="KW-0106">Calcium</keyword>
<dbReference type="PROSITE" id="PS00107">
    <property type="entry name" value="PROTEIN_KINASE_ATP"/>
    <property type="match status" value="1"/>
</dbReference>
<dbReference type="InterPro" id="IPR020635">
    <property type="entry name" value="Tyr_kinase_cat_dom"/>
</dbReference>
<feature type="region of interest" description="Disordered" evidence="19">
    <location>
        <begin position="408"/>
        <end position="429"/>
    </location>
</feature>
<dbReference type="PROSITE" id="PS01187">
    <property type="entry name" value="EGF_CA"/>
    <property type="match status" value="1"/>
</dbReference>
<dbReference type="PROSITE" id="PS50011">
    <property type="entry name" value="PROTEIN_KINASE_DOM"/>
    <property type="match status" value="1"/>
</dbReference>
<keyword evidence="6" id="KW-0677">Repeat</keyword>
<evidence type="ECO:0000256" key="7">
    <source>
        <dbReference type="ARBA" id="ARBA00022741"/>
    </source>
</evidence>
<keyword evidence="10 18" id="KW-0067">ATP-binding</keyword>
<organism evidence="24 25">
    <name type="scientific">Patiria miniata</name>
    <name type="common">Bat star</name>
    <name type="synonym">Asterina miniata</name>
    <dbReference type="NCBI Taxonomy" id="46514"/>
    <lineage>
        <taxon>Eukaryota</taxon>
        <taxon>Metazoa</taxon>
        <taxon>Echinodermata</taxon>
        <taxon>Eleutherozoa</taxon>
        <taxon>Asterozoa</taxon>
        <taxon>Asteroidea</taxon>
        <taxon>Valvatacea</taxon>
        <taxon>Valvatida</taxon>
        <taxon>Asterinidae</taxon>
        <taxon>Patiria</taxon>
    </lineage>
</organism>
<dbReference type="Proteomes" id="UP000887568">
    <property type="component" value="Unplaced"/>
</dbReference>
<comment type="caution">
    <text evidence="17">Lacks conserved residue(s) required for the propagation of feature annotation.</text>
</comment>
<dbReference type="GeneID" id="119727911"/>
<dbReference type="Gene3D" id="3.30.200.20">
    <property type="entry name" value="Phosphorylase Kinase, domain 1"/>
    <property type="match status" value="1"/>
</dbReference>
<dbReference type="RefSeq" id="XP_038055917.1">
    <property type="nucleotide sequence ID" value="XM_038199989.1"/>
</dbReference>
<dbReference type="Pfam" id="PF12947">
    <property type="entry name" value="EGF_3"/>
    <property type="match status" value="3"/>
</dbReference>
<evidence type="ECO:0000256" key="20">
    <source>
        <dbReference type="SAM" id="SignalP"/>
    </source>
</evidence>
<dbReference type="PANTHER" id="PTHR24416">
    <property type="entry name" value="TYROSINE-PROTEIN KINASE RECEPTOR"/>
    <property type="match status" value="1"/>
</dbReference>
<comment type="subcellular location">
    <subcellularLocation>
        <location evidence="1">Membrane</location>
        <topology evidence="1">Single-pass type I membrane protein</topology>
    </subcellularLocation>
</comment>
<keyword evidence="15" id="KW-0325">Glycoprotein</keyword>
<evidence type="ECO:0000256" key="14">
    <source>
        <dbReference type="ARBA" id="ARBA00023157"/>
    </source>
</evidence>
<dbReference type="InterPro" id="IPR017441">
    <property type="entry name" value="Protein_kinase_ATP_BS"/>
</dbReference>
<keyword evidence="11" id="KW-1133">Transmembrane helix</keyword>
<dbReference type="Pfam" id="PF02494">
    <property type="entry name" value="HYR"/>
    <property type="match status" value="2"/>
</dbReference>
<dbReference type="InterPro" id="IPR009017">
    <property type="entry name" value="GFP"/>
</dbReference>
<proteinExistence type="predicted"/>
<dbReference type="GO" id="GO:0005524">
    <property type="term" value="F:ATP binding"/>
    <property type="evidence" value="ECO:0007669"/>
    <property type="project" value="UniProtKB-UniRule"/>
</dbReference>
<name>A0A913ZWL6_PATMI</name>
<dbReference type="InterPro" id="IPR001245">
    <property type="entry name" value="Ser-Thr/Tyr_kinase_cat_dom"/>
</dbReference>
<feature type="domain" description="HYR" evidence="23">
    <location>
        <begin position="269"/>
        <end position="354"/>
    </location>
</feature>
<keyword evidence="12" id="KW-0472">Membrane</keyword>
<feature type="domain" description="EGF-like" evidence="22">
    <location>
        <begin position="225"/>
        <end position="269"/>
    </location>
</feature>
<feature type="binding site" evidence="18">
    <location>
        <position position="485"/>
    </location>
    <ligand>
        <name>ATP</name>
        <dbReference type="ChEBI" id="CHEBI:30616"/>
    </ligand>
</feature>
<accession>A0A913ZWL6</accession>
<dbReference type="InterPro" id="IPR018097">
    <property type="entry name" value="EGF_Ca-bd_CS"/>
</dbReference>
<dbReference type="PROSITE" id="PS50026">
    <property type="entry name" value="EGF_3"/>
    <property type="match status" value="4"/>
</dbReference>
<feature type="chain" id="PRO_5037150535" description="Receptor protein-tyrosine kinase" evidence="20">
    <location>
        <begin position="21"/>
        <end position="743"/>
    </location>
</feature>
<keyword evidence="4" id="KW-0812">Transmembrane</keyword>
<comment type="catalytic activity">
    <reaction evidence="16">
        <text>L-tyrosyl-[protein] + ATP = O-phospho-L-tyrosyl-[protein] + ADP + H(+)</text>
        <dbReference type="Rhea" id="RHEA:10596"/>
        <dbReference type="Rhea" id="RHEA-COMP:10136"/>
        <dbReference type="Rhea" id="RHEA-COMP:20101"/>
        <dbReference type="ChEBI" id="CHEBI:15378"/>
        <dbReference type="ChEBI" id="CHEBI:30616"/>
        <dbReference type="ChEBI" id="CHEBI:46858"/>
        <dbReference type="ChEBI" id="CHEBI:61978"/>
        <dbReference type="ChEBI" id="CHEBI:456216"/>
        <dbReference type="EC" id="2.7.10.1"/>
    </reaction>
</comment>
<evidence type="ECO:0000256" key="12">
    <source>
        <dbReference type="ARBA" id="ARBA00023136"/>
    </source>
</evidence>
<feature type="domain" description="EGF-like" evidence="22">
    <location>
        <begin position="79"/>
        <end position="119"/>
    </location>
</feature>
<evidence type="ECO:0000256" key="9">
    <source>
        <dbReference type="ARBA" id="ARBA00022837"/>
    </source>
</evidence>
<keyword evidence="14" id="KW-1015">Disulfide bond</keyword>
<dbReference type="InterPro" id="IPR003410">
    <property type="entry name" value="HYR_dom"/>
</dbReference>
<dbReference type="PROSITE" id="PS50825">
    <property type="entry name" value="HYR"/>
    <property type="match status" value="2"/>
</dbReference>
<dbReference type="PROSITE" id="PS00109">
    <property type="entry name" value="PROTEIN_KINASE_TYR"/>
    <property type="match status" value="1"/>
</dbReference>
<dbReference type="AlphaFoldDB" id="A0A913ZWL6"/>
<dbReference type="FunFam" id="2.10.25.10:FF:000038">
    <property type="entry name" value="Fibrillin 2"/>
    <property type="match status" value="3"/>
</dbReference>
<keyword evidence="2 17" id="KW-0245">EGF-like domain</keyword>
<feature type="domain" description="Protein kinase" evidence="21">
    <location>
        <begin position="454"/>
        <end position="714"/>
    </location>
</feature>
<evidence type="ECO:0000256" key="1">
    <source>
        <dbReference type="ARBA" id="ARBA00004479"/>
    </source>
</evidence>
<feature type="signal peptide" evidence="20">
    <location>
        <begin position="1"/>
        <end position="20"/>
    </location>
</feature>
<evidence type="ECO:0000256" key="10">
    <source>
        <dbReference type="ARBA" id="ARBA00022840"/>
    </source>
</evidence>
<dbReference type="GO" id="GO:0048731">
    <property type="term" value="P:system development"/>
    <property type="evidence" value="ECO:0007669"/>
    <property type="project" value="UniProtKB-ARBA"/>
</dbReference>
<keyword evidence="7 18" id="KW-0547">Nucleotide-binding</keyword>
<sequence length="743" mass="80814">MKRLVFLMLFLVPLTVNVHSQHDGFTCDPVGYDYHCQDIDECLKGTDDCHDNAGCTNTEGSYTCSCNTGYRGSGRTCTDVDECSSGQHDCHDNAHCVNTAGSFICNCSVGYRWNGRYCTDINECALGIDSCHVNAQCSNTAGSFTCICNAGFVGDVNFCSDSDRPVIWSSTCPSALNRTAGPGSSTETVTWTKPTATDSSGVPPTVECTPPSGSIFEIGDQTVTYFDECNATSIEGGHDCGSNAYCTNTPGGYTCTCLTGYTGDGRICIDNIPPVFVAGTCPSALVKEAESATMTATVTWDDPIATDSGGVPTIVECSPTSGSAFGIGSRNVICTATDAAGHTAHCFFSVTVEANSNSAGPPAPLLPSQSEVTPTSFMMTIMPMDRIRGNVSCYDIVVKEVLGGEEISNMDPDRDYPPETMITPVNGTPVDPRYDDTDLPLWAKKWQILWNDLNVEEFILGRGNFGEVRAGTVRRGGQIIDAAIKLLKERALSAEHENFMKEFRTMTKIGNHPNVVLLLGACQHNGVMYVAMEYIPGGDLRSFLRNARSQWGGAMSSGQLIGFALDVAKGMKHLSKLKVIHRDLAARNILLDGNLVAKVSDFGLSRGDDVYIQASQQRVPFRWLAIESLTQNTYTTQSDVWSFGILLWEIATFGATPYANIHVSKLANELMTGYRMPHPRNCDGEIYGLMKQCWDENPKQRPTFTNLVGTLATLMKYTGRHACIDVDRVHYQNFLIRPEYDDN</sequence>
<dbReference type="FunFam" id="1.10.510.10:FF:000554">
    <property type="entry name" value="Predicted protein"/>
    <property type="match status" value="1"/>
</dbReference>
<keyword evidence="5 20" id="KW-0732">Signal</keyword>
<evidence type="ECO:0000313" key="25">
    <source>
        <dbReference type="Proteomes" id="UP000887568"/>
    </source>
</evidence>
<dbReference type="EnsemblMetazoa" id="XM_038199989.1">
    <property type="protein sequence ID" value="XP_038055917.1"/>
    <property type="gene ID" value="LOC119727911"/>
</dbReference>
<evidence type="ECO:0000259" key="21">
    <source>
        <dbReference type="PROSITE" id="PS50011"/>
    </source>
</evidence>
<evidence type="ECO:0000256" key="2">
    <source>
        <dbReference type="ARBA" id="ARBA00022536"/>
    </source>
</evidence>
<dbReference type="InterPro" id="IPR000742">
    <property type="entry name" value="EGF"/>
</dbReference>
<dbReference type="GO" id="GO:0043235">
    <property type="term" value="C:receptor complex"/>
    <property type="evidence" value="ECO:0007669"/>
    <property type="project" value="TreeGrafter"/>
</dbReference>
<evidence type="ECO:0000259" key="23">
    <source>
        <dbReference type="PROSITE" id="PS50825"/>
    </source>
</evidence>
<dbReference type="InterPro" id="IPR000719">
    <property type="entry name" value="Prot_kinase_dom"/>
</dbReference>
<dbReference type="GO" id="GO:0007169">
    <property type="term" value="P:cell surface receptor protein tyrosine kinase signaling pathway"/>
    <property type="evidence" value="ECO:0007669"/>
    <property type="project" value="TreeGrafter"/>
</dbReference>
<dbReference type="InterPro" id="IPR008266">
    <property type="entry name" value="Tyr_kinase_AS"/>
</dbReference>
<keyword evidence="13" id="KW-0829">Tyrosine-protein kinase</keyword>
<evidence type="ECO:0000256" key="3">
    <source>
        <dbReference type="ARBA" id="ARBA00022679"/>
    </source>
</evidence>
<keyword evidence="25" id="KW-1185">Reference proteome</keyword>
<evidence type="ECO:0000256" key="6">
    <source>
        <dbReference type="ARBA" id="ARBA00022737"/>
    </source>
</evidence>
<dbReference type="InterPro" id="IPR050122">
    <property type="entry name" value="RTK"/>
</dbReference>
<dbReference type="SMART" id="SM00219">
    <property type="entry name" value="TyrKc"/>
    <property type="match status" value="1"/>
</dbReference>
<dbReference type="Pfam" id="PF07645">
    <property type="entry name" value="EGF_CA"/>
    <property type="match status" value="1"/>
</dbReference>
<dbReference type="OrthoDB" id="1668230at2759"/>
<dbReference type="InterPro" id="IPR000152">
    <property type="entry name" value="EGF-type_Asp/Asn_hydroxyl_site"/>
</dbReference>
<evidence type="ECO:0000256" key="18">
    <source>
        <dbReference type="PROSITE-ProRule" id="PRU10141"/>
    </source>
</evidence>
<dbReference type="CDD" id="cd00192">
    <property type="entry name" value="PTKc"/>
    <property type="match status" value="1"/>
</dbReference>
<protein>
    <recommendedName>
        <fullName evidence="26">Receptor protein-tyrosine kinase</fullName>
    </recommendedName>
</protein>
<dbReference type="FunFam" id="2.10.25.10:FF:000202">
    <property type="entry name" value="Multiple epidermal growth factor-like domains 8"/>
    <property type="match status" value="1"/>
</dbReference>
<evidence type="ECO:0000256" key="19">
    <source>
        <dbReference type="SAM" id="MobiDB-lite"/>
    </source>
</evidence>
<dbReference type="Pfam" id="PF07714">
    <property type="entry name" value="PK_Tyr_Ser-Thr"/>
    <property type="match status" value="1"/>
</dbReference>
<dbReference type="GO" id="GO:0004714">
    <property type="term" value="F:transmembrane receptor protein tyrosine kinase activity"/>
    <property type="evidence" value="ECO:0007669"/>
    <property type="project" value="UniProtKB-EC"/>
</dbReference>
<dbReference type="GO" id="GO:0005509">
    <property type="term" value="F:calcium ion binding"/>
    <property type="evidence" value="ECO:0007669"/>
    <property type="project" value="InterPro"/>
</dbReference>
<dbReference type="PANTHER" id="PTHR24416:SF622">
    <property type="entry name" value="PROTEIN KINASE DOMAIN-CONTAINING PROTEIN"/>
    <property type="match status" value="1"/>
</dbReference>
<keyword evidence="8" id="KW-0418">Kinase</keyword>
<dbReference type="SUPFAM" id="SSF57196">
    <property type="entry name" value="EGF/Laminin"/>
    <property type="match status" value="4"/>
</dbReference>
<dbReference type="Gene3D" id="2.10.25.10">
    <property type="entry name" value="Laminin"/>
    <property type="match status" value="3"/>
</dbReference>
<evidence type="ECO:0000259" key="22">
    <source>
        <dbReference type="PROSITE" id="PS50026"/>
    </source>
</evidence>
<feature type="domain" description="EGF-like" evidence="22">
    <location>
        <begin position="120"/>
        <end position="160"/>
    </location>
</feature>
<dbReference type="SMART" id="SM00179">
    <property type="entry name" value="EGF_CA"/>
    <property type="match status" value="4"/>
</dbReference>
<evidence type="ECO:0000256" key="5">
    <source>
        <dbReference type="ARBA" id="ARBA00022729"/>
    </source>
</evidence>
<feature type="domain" description="EGF-like" evidence="22">
    <location>
        <begin position="38"/>
        <end position="78"/>
    </location>
</feature>
<dbReference type="SMART" id="SM00181">
    <property type="entry name" value="EGF"/>
    <property type="match status" value="4"/>
</dbReference>
<evidence type="ECO:0000256" key="15">
    <source>
        <dbReference type="ARBA" id="ARBA00023180"/>
    </source>
</evidence>
<dbReference type="InterPro" id="IPR011009">
    <property type="entry name" value="Kinase-like_dom_sf"/>
</dbReference>
<dbReference type="PROSITE" id="PS01186">
    <property type="entry name" value="EGF_2"/>
    <property type="match status" value="4"/>
</dbReference>
<evidence type="ECO:0000256" key="13">
    <source>
        <dbReference type="ARBA" id="ARBA00023137"/>
    </source>
</evidence>
<dbReference type="PRINTS" id="PR00109">
    <property type="entry name" value="TYRKINASE"/>
</dbReference>
<keyword evidence="3" id="KW-0808">Transferase</keyword>
<dbReference type="InterPro" id="IPR049883">
    <property type="entry name" value="NOTCH1_EGF-like"/>
</dbReference>
<reference evidence="24" key="1">
    <citation type="submission" date="2022-11" db="UniProtKB">
        <authorList>
            <consortium name="EnsemblMetazoa"/>
        </authorList>
    </citation>
    <scope>IDENTIFICATION</scope>
</reference>
<dbReference type="SUPFAM" id="SSF56112">
    <property type="entry name" value="Protein kinase-like (PK-like)"/>
    <property type="match status" value="1"/>
</dbReference>